<evidence type="ECO:0000313" key="7">
    <source>
        <dbReference type="Proteomes" id="UP000076420"/>
    </source>
</evidence>
<dbReference type="PANTHER" id="PTHR19143">
    <property type="entry name" value="FIBRINOGEN/TENASCIN/ANGIOPOEITIN"/>
    <property type="match status" value="1"/>
</dbReference>
<proteinExistence type="predicted"/>
<name>A0A2C9JBH6_BIOGL</name>
<dbReference type="EnsemblMetazoa" id="BGLB000074-RB">
    <property type="protein sequence ID" value="BGLB000074-PB"/>
    <property type="gene ID" value="BGLB000074"/>
</dbReference>
<dbReference type="KEGG" id="bgt:106071720"/>
<dbReference type="CDD" id="cd00087">
    <property type="entry name" value="FReD"/>
    <property type="match status" value="1"/>
</dbReference>
<keyword evidence="2" id="KW-0964">Secreted</keyword>
<dbReference type="InterPro" id="IPR002181">
    <property type="entry name" value="Fibrinogen_a/b/g_C_dom"/>
</dbReference>
<dbReference type="PANTHER" id="PTHR19143:SF458">
    <property type="entry name" value="FIBRINOGEN C-TERMINAL DOMAIN-CONTAINING PROTEIN-RELATED"/>
    <property type="match status" value="1"/>
</dbReference>
<feature type="signal peptide" evidence="4">
    <location>
        <begin position="1"/>
        <end position="18"/>
    </location>
</feature>
<dbReference type="STRING" id="6526.A0A2C9JBH6"/>
<accession>A0A2C9JBH6</accession>
<feature type="chain" id="PRO_5012226090" description="Fibrinogen C-terminal domain-containing protein" evidence="4">
    <location>
        <begin position="19"/>
        <end position="616"/>
    </location>
</feature>
<organism evidence="6 7">
    <name type="scientific">Biomphalaria glabrata</name>
    <name type="common">Bloodfluke planorb</name>
    <name type="synonym">Freshwater snail</name>
    <dbReference type="NCBI Taxonomy" id="6526"/>
    <lineage>
        <taxon>Eukaryota</taxon>
        <taxon>Metazoa</taxon>
        <taxon>Spiralia</taxon>
        <taxon>Lophotrochozoa</taxon>
        <taxon>Mollusca</taxon>
        <taxon>Gastropoda</taxon>
        <taxon>Heterobranchia</taxon>
        <taxon>Euthyneura</taxon>
        <taxon>Panpulmonata</taxon>
        <taxon>Hygrophila</taxon>
        <taxon>Lymnaeoidea</taxon>
        <taxon>Planorbidae</taxon>
        <taxon>Biomphalaria</taxon>
    </lineage>
</organism>
<evidence type="ECO:0000256" key="4">
    <source>
        <dbReference type="SAM" id="SignalP"/>
    </source>
</evidence>
<evidence type="ECO:0000313" key="6">
    <source>
        <dbReference type="EnsemblMetazoa" id="BGLB000074-PB"/>
    </source>
</evidence>
<dbReference type="Gene3D" id="2.60.40.10">
    <property type="entry name" value="Immunoglobulins"/>
    <property type="match status" value="1"/>
</dbReference>
<reference evidence="6" key="1">
    <citation type="submission" date="2020-05" db="UniProtKB">
        <authorList>
            <consortium name="EnsemblMetazoa"/>
        </authorList>
    </citation>
    <scope>IDENTIFICATION</scope>
    <source>
        <strain evidence="6">BB02</strain>
    </source>
</reference>
<dbReference type="AlphaFoldDB" id="A0A2C9JBH6"/>
<keyword evidence="4" id="KW-0732">Signal</keyword>
<dbReference type="Pfam" id="PF00147">
    <property type="entry name" value="Fibrinogen_C"/>
    <property type="match status" value="1"/>
</dbReference>
<dbReference type="InterPro" id="IPR050373">
    <property type="entry name" value="Fibrinogen_C-term_domain"/>
</dbReference>
<comment type="subcellular location">
    <subcellularLocation>
        <location evidence="1">Secreted</location>
        <location evidence="1">Extracellular space</location>
        <location evidence="1">Extracellular matrix</location>
    </subcellularLocation>
</comment>
<dbReference type="GO" id="GO:0005615">
    <property type="term" value="C:extracellular space"/>
    <property type="evidence" value="ECO:0007669"/>
    <property type="project" value="TreeGrafter"/>
</dbReference>
<dbReference type="OrthoDB" id="7735550at2759"/>
<evidence type="ECO:0000256" key="3">
    <source>
        <dbReference type="SAM" id="Coils"/>
    </source>
</evidence>
<dbReference type="VEuPathDB" id="VectorBase:BGLB000074"/>
<evidence type="ECO:0000259" key="5">
    <source>
        <dbReference type="PROSITE" id="PS51406"/>
    </source>
</evidence>
<dbReference type="Gene3D" id="3.90.215.10">
    <property type="entry name" value="Gamma Fibrinogen, chain A, domain 1"/>
    <property type="match status" value="1"/>
</dbReference>
<protein>
    <recommendedName>
        <fullName evidence="5">Fibrinogen C-terminal domain-containing protein</fullName>
    </recommendedName>
</protein>
<dbReference type="InterPro" id="IPR013783">
    <property type="entry name" value="Ig-like_fold"/>
</dbReference>
<dbReference type="SUPFAM" id="SSF56496">
    <property type="entry name" value="Fibrinogen C-terminal domain-like"/>
    <property type="match status" value="1"/>
</dbReference>
<keyword evidence="3" id="KW-0175">Coiled coil</keyword>
<evidence type="ECO:0000256" key="2">
    <source>
        <dbReference type="ARBA" id="ARBA00022530"/>
    </source>
</evidence>
<dbReference type="PROSITE" id="PS51406">
    <property type="entry name" value="FIBRINOGEN_C_2"/>
    <property type="match status" value="1"/>
</dbReference>
<dbReference type="Proteomes" id="UP000076420">
    <property type="component" value="Unassembled WGS sequence"/>
</dbReference>
<dbReference type="SMART" id="SM00186">
    <property type="entry name" value="FBG"/>
    <property type="match status" value="1"/>
</dbReference>
<keyword evidence="2" id="KW-0272">Extracellular matrix</keyword>
<dbReference type="InterPro" id="IPR014716">
    <property type="entry name" value="Fibrinogen_a/b/g_C_1"/>
</dbReference>
<feature type="domain" description="Fibrinogen C-terminal" evidence="5">
    <location>
        <begin position="397"/>
        <end position="606"/>
    </location>
</feature>
<dbReference type="InterPro" id="IPR036056">
    <property type="entry name" value="Fibrinogen-like_C"/>
</dbReference>
<dbReference type="VEuPathDB" id="VectorBase:BGLAX_049884"/>
<evidence type="ECO:0000256" key="1">
    <source>
        <dbReference type="ARBA" id="ARBA00004498"/>
    </source>
</evidence>
<feature type="coiled-coil region" evidence="3">
    <location>
        <begin position="338"/>
        <end position="372"/>
    </location>
</feature>
<sequence length="616" mass="70032">FILLSACLRLTTINLTLFSELVIDVQPDVISAELTTQLVVNCSITNNHVAELDVIKYLTLSSYNESIKYFEDLLTLEANTFNLQKIRQFKHSQINSGNLFITLTLQDPTQFDAKVYRCIVTGDASNATNISFVSKKEVKHETISTTLLEQVRRLKKDIDRDQSPCKKEEPTVHQKQKSKLDFVGSSEVIKELIEPLTLACTYKVMNNDHNQNSTVQSLYIFHETNGIIATINKGETVATNQEINSKNVKAELSSNESRDSYIQVTWSHLKLSEAGKYFCGASVKYSESKNENFNKMLTITITRPTFDDLVKVIQKILAKSEEDKELILGNIQSIKDDLNANKQHIESVTEDLNDTKENMKNYKEEMKIIVANLSTTTTDISKETDEERTEDKDKTYSVNRISPKSCRDVNSTYDRVVVTLASGLKVMCDTKTGGGGWIVIQRRVNGKVHFFRDWSDYRNGFGDYNIGEFYLGNENIFKLTSCGQYDLRIDLKYNNQSYYAQYTDFQISSENDNYKLKIKSYSGNASDSLSCHNGGPFSTVDNDNDGSSANYAAVYIGAWWYHPGCYHSNLNGKWGTTEYAKGLQWYSLTSYSTTVSFTEMKIREIETDDYLTLLNK</sequence>
<gene>
    <name evidence="6" type="primary">106071720</name>
</gene>